<accession>K1RWL7</accession>
<dbReference type="InParanoid" id="K1RWL7"/>
<proteinExistence type="predicted"/>
<dbReference type="HOGENOM" id="CLU_1983712_0_0_1"/>
<gene>
    <name evidence="1" type="ORF">CGI_10024454</name>
</gene>
<sequence length="126" mass="14108">MAAGDNNILMALQTSRRAKNGTLGWLSLLGVLRLMWLLLDQRGYWEDCGRPGTSENDKTKEENIHTKMAYFSAESIRIKSPPSDWQLVAASSYCFVINSNLRQVLTVDELTPMYPVGQYTILAPPG</sequence>
<protein>
    <submittedName>
        <fullName evidence="1">Uncharacterized protein</fullName>
    </submittedName>
</protein>
<reference evidence="1" key="1">
    <citation type="journal article" date="2012" name="Nature">
        <title>The oyster genome reveals stress adaptation and complexity of shell formation.</title>
        <authorList>
            <person name="Zhang G."/>
            <person name="Fang X."/>
            <person name="Guo X."/>
            <person name="Li L."/>
            <person name="Luo R."/>
            <person name="Xu F."/>
            <person name="Yang P."/>
            <person name="Zhang L."/>
            <person name="Wang X."/>
            <person name="Qi H."/>
            <person name="Xiong Z."/>
            <person name="Que H."/>
            <person name="Xie Y."/>
            <person name="Holland P.W."/>
            <person name="Paps J."/>
            <person name="Zhu Y."/>
            <person name="Wu F."/>
            <person name="Chen Y."/>
            <person name="Wang J."/>
            <person name="Peng C."/>
            <person name="Meng J."/>
            <person name="Yang L."/>
            <person name="Liu J."/>
            <person name="Wen B."/>
            <person name="Zhang N."/>
            <person name="Huang Z."/>
            <person name="Zhu Q."/>
            <person name="Feng Y."/>
            <person name="Mount A."/>
            <person name="Hedgecock D."/>
            <person name="Xu Z."/>
            <person name="Liu Y."/>
            <person name="Domazet-Loso T."/>
            <person name="Du Y."/>
            <person name="Sun X."/>
            <person name="Zhang S."/>
            <person name="Liu B."/>
            <person name="Cheng P."/>
            <person name="Jiang X."/>
            <person name="Li J."/>
            <person name="Fan D."/>
            <person name="Wang W."/>
            <person name="Fu W."/>
            <person name="Wang T."/>
            <person name="Wang B."/>
            <person name="Zhang J."/>
            <person name="Peng Z."/>
            <person name="Li Y."/>
            <person name="Li N."/>
            <person name="Wang J."/>
            <person name="Chen M."/>
            <person name="He Y."/>
            <person name="Tan F."/>
            <person name="Song X."/>
            <person name="Zheng Q."/>
            <person name="Huang R."/>
            <person name="Yang H."/>
            <person name="Du X."/>
            <person name="Chen L."/>
            <person name="Yang M."/>
            <person name="Gaffney P.M."/>
            <person name="Wang S."/>
            <person name="Luo L."/>
            <person name="She Z."/>
            <person name="Ming Y."/>
            <person name="Huang W."/>
            <person name="Zhang S."/>
            <person name="Huang B."/>
            <person name="Zhang Y."/>
            <person name="Qu T."/>
            <person name="Ni P."/>
            <person name="Miao G."/>
            <person name="Wang J."/>
            <person name="Wang Q."/>
            <person name="Steinberg C.E."/>
            <person name="Wang H."/>
            <person name="Li N."/>
            <person name="Qian L."/>
            <person name="Zhang G."/>
            <person name="Li Y."/>
            <person name="Yang H."/>
            <person name="Liu X."/>
            <person name="Wang J."/>
            <person name="Yin Y."/>
            <person name="Wang J."/>
        </authorList>
    </citation>
    <scope>NUCLEOTIDE SEQUENCE [LARGE SCALE GENOMIC DNA]</scope>
    <source>
        <strain evidence="1">05x7-T-G4-1.051#20</strain>
    </source>
</reference>
<name>K1RWL7_MAGGI</name>
<dbReference type="AlphaFoldDB" id="K1RWL7"/>
<dbReference type="EMBL" id="JH816734">
    <property type="protein sequence ID" value="EKC39286.1"/>
    <property type="molecule type" value="Genomic_DNA"/>
</dbReference>
<organism evidence="1">
    <name type="scientific">Magallana gigas</name>
    <name type="common">Pacific oyster</name>
    <name type="synonym">Crassostrea gigas</name>
    <dbReference type="NCBI Taxonomy" id="29159"/>
    <lineage>
        <taxon>Eukaryota</taxon>
        <taxon>Metazoa</taxon>
        <taxon>Spiralia</taxon>
        <taxon>Lophotrochozoa</taxon>
        <taxon>Mollusca</taxon>
        <taxon>Bivalvia</taxon>
        <taxon>Autobranchia</taxon>
        <taxon>Pteriomorphia</taxon>
        <taxon>Ostreida</taxon>
        <taxon>Ostreoidea</taxon>
        <taxon>Ostreidae</taxon>
        <taxon>Magallana</taxon>
    </lineage>
</organism>
<evidence type="ECO:0000313" key="1">
    <source>
        <dbReference type="EMBL" id="EKC39286.1"/>
    </source>
</evidence>